<feature type="region of interest" description="Disordered" evidence="1">
    <location>
        <begin position="1"/>
        <end position="24"/>
    </location>
</feature>
<sequence length="66" mass="7236">MSQTSNLEFTPQDPPGTPQAPQEVVSLRFSSDRAGSLVFFCRIVVGPQEHTQDPRTSFGTLGLRSE</sequence>
<organism evidence="2 3">
    <name type="scientific">Puccinia graminis f. sp. tritici</name>
    <dbReference type="NCBI Taxonomy" id="56615"/>
    <lineage>
        <taxon>Eukaryota</taxon>
        <taxon>Fungi</taxon>
        <taxon>Dikarya</taxon>
        <taxon>Basidiomycota</taxon>
        <taxon>Pucciniomycotina</taxon>
        <taxon>Pucciniomycetes</taxon>
        <taxon>Pucciniales</taxon>
        <taxon>Pucciniaceae</taxon>
        <taxon>Puccinia</taxon>
    </lineage>
</organism>
<dbReference type="AlphaFoldDB" id="A0A5B0R8U7"/>
<evidence type="ECO:0000256" key="1">
    <source>
        <dbReference type="SAM" id="MobiDB-lite"/>
    </source>
</evidence>
<accession>A0A5B0R8U7</accession>
<evidence type="ECO:0000313" key="2">
    <source>
        <dbReference type="EMBL" id="KAA1122251.1"/>
    </source>
</evidence>
<dbReference type="EMBL" id="VDEP01000236">
    <property type="protein sequence ID" value="KAA1122251.1"/>
    <property type="molecule type" value="Genomic_DNA"/>
</dbReference>
<evidence type="ECO:0000313" key="3">
    <source>
        <dbReference type="Proteomes" id="UP000325313"/>
    </source>
</evidence>
<comment type="caution">
    <text evidence="2">The sequence shown here is derived from an EMBL/GenBank/DDBJ whole genome shotgun (WGS) entry which is preliminary data.</text>
</comment>
<gene>
    <name evidence="2" type="ORF">PGTUg99_035427</name>
</gene>
<dbReference type="Proteomes" id="UP000325313">
    <property type="component" value="Unassembled WGS sequence"/>
</dbReference>
<proteinExistence type="predicted"/>
<protein>
    <submittedName>
        <fullName evidence="2">Uncharacterized protein</fullName>
    </submittedName>
</protein>
<reference evidence="2 3" key="1">
    <citation type="submission" date="2019-05" db="EMBL/GenBank/DDBJ databases">
        <title>Emergence of the Ug99 lineage of the wheat stem rust pathogen through somatic hybridization.</title>
        <authorList>
            <person name="Li F."/>
            <person name="Upadhyaya N.M."/>
            <person name="Sperschneider J."/>
            <person name="Matny O."/>
            <person name="Nguyen-Phuc H."/>
            <person name="Mago R."/>
            <person name="Raley C."/>
            <person name="Miller M.E."/>
            <person name="Silverstein K.A.T."/>
            <person name="Henningsen E."/>
            <person name="Hirsch C.D."/>
            <person name="Visser B."/>
            <person name="Pretorius Z.A."/>
            <person name="Steffenson B.J."/>
            <person name="Schwessinger B."/>
            <person name="Dodds P.N."/>
            <person name="Figueroa M."/>
        </authorList>
    </citation>
    <scope>NUCLEOTIDE SEQUENCE [LARGE SCALE GENOMIC DNA]</scope>
    <source>
        <strain evidence="2 3">Ug99</strain>
    </source>
</reference>
<name>A0A5B0R8U7_PUCGR</name>